<dbReference type="InterPro" id="IPR050832">
    <property type="entry name" value="Bact_Acetyltransf"/>
</dbReference>
<dbReference type="RefSeq" id="WP_386766685.1">
    <property type="nucleotide sequence ID" value="NZ_JBHSTI010000008.1"/>
</dbReference>
<evidence type="ECO:0000256" key="1">
    <source>
        <dbReference type="ARBA" id="ARBA00022679"/>
    </source>
</evidence>
<dbReference type="EC" id="2.3.1.-" evidence="4"/>
<dbReference type="EMBL" id="JBHSTI010000008">
    <property type="protein sequence ID" value="MFC6238454.1"/>
    <property type="molecule type" value="Genomic_DNA"/>
</dbReference>
<keyword evidence="1 4" id="KW-0808">Transferase</keyword>
<dbReference type="InterPro" id="IPR016181">
    <property type="entry name" value="Acyl_CoA_acyltransferase"/>
</dbReference>
<proteinExistence type="predicted"/>
<reference evidence="5" key="1">
    <citation type="journal article" date="2019" name="Int. J. Syst. Evol. Microbiol.">
        <title>The Global Catalogue of Microorganisms (GCM) 10K type strain sequencing project: providing services to taxonomists for standard genome sequencing and annotation.</title>
        <authorList>
            <consortium name="The Broad Institute Genomics Platform"/>
            <consortium name="The Broad Institute Genome Sequencing Center for Infectious Disease"/>
            <person name="Wu L."/>
            <person name="Ma J."/>
        </authorList>
    </citation>
    <scope>NUCLEOTIDE SEQUENCE [LARGE SCALE GENOMIC DNA]</scope>
    <source>
        <strain evidence="5">CGMCC 4.7317</strain>
    </source>
</reference>
<dbReference type="Proteomes" id="UP001596138">
    <property type="component" value="Unassembled WGS sequence"/>
</dbReference>
<sequence>MTRVDAPGPGVREVRITHLEMTDPAELTPAREPRVEASFVRAGRPAPELSRYFYRAVGGDWYWLDRIEWTYDQWLAWVSAPGHELWYAVVDGVPAGYVELDRSSGGPGSVEIAYFGLLPSYAGLGLGGWLLTRAIERAWAVEGTTRVWVHTSELDSEAALSNYQARGLRVCGTETELWDTSRPSPGPWRTAR</sequence>
<protein>
    <submittedName>
        <fullName evidence="4">GNAT family N-acetyltransferase</fullName>
        <ecNumber evidence="4">2.3.1.-</ecNumber>
    </submittedName>
</protein>
<dbReference type="InterPro" id="IPR000182">
    <property type="entry name" value="GNAT_dom"/>
</dbReference>
<dbReference type="SUPFAM" id="SSF55729">
    <property type="entry name" value="Acyl-CoA N-acyltransferases (Nat)"/>
    <property type="match status" value="1"/>
</dbReference>
<evidence type="ECO:0000259" key="3">
    <source>
        <dbReference type="PROSITE" id="PS51186"/>
    </source>
</evidence>
<dbReference type="Gene3D" id="3.40.630.30">
    <property type="match status" value="1"/>
</dbReference>
<keyword evidence="2 4" id="KW-0012">Acyltransferase</keyword>
<dbReference type="PANTHER" id="PTHR43877">
    <property type="entry name" value="AMINOALKYLPHOSPHONATE N-ACETYLTRANSFERASE-RELATED-RELATED"/>
    <property type="match status" value="1"/>
</dbReference>
<gene>
    <name evidence="4" type="ORF">ACFQGU_11245</name>
</gene>
<evidence type="ECO:0000256" key="2">
    <source>
        <dbReference type="ARBA" id="ARBA00023315"/>
    </source>
</evidence>
<dbReference type="GO" id="GO:0016746">
    <property type="term" value="F:acyltransferase activity"/>
    <property type="evidence" value="ECO:0007669"/>
    <property type="project" value="UniProtKB-KW"/>
</dbReference>
<evidence type="ECO:0000313" key="4">
    <source>
        <dbReference type="EMBL" id="MFC6238454.1"/>
    </source>
</evidence>
<organism evidence="4 5">
    <name type="scientific">Longivirga aurantiaca</name>
    <dbReference type="NCBI Taxonomy" id="1837743"/>
    <lineage>
        <taxon>Bacteria</taxon>
        <taxon>Bacillati</taxon>
        <taxon>Actinomycetota</taxon>
        <taxon>Actinomycetes</taxon>
        <taxon>Sporichthyales</taxon>
        <taxon>Sporichthyaceae</taxon>
        <taxon>Longivirga</taxon>
    </lineage>
</organism>
<dbReference type="PROSITE" id="PS51186">
    <property type="entry name" value="GNAT"/>
    <property type="match status" value="1"/>
</dbReference>
<dbReference type="Pfam" id="PF00583">
    <property type="entry name" value="Acetyltransf_1"/>
    <property type="match status" value="1"/>
</dbReference>
<name>A0ABW1T1T6_9ACTN</name>
<keyword evidence="5" id="KW-1185">Reference proteome</keyword>
<evidence type="ECO:0000313" key="5">
    <source>
        <dbReference type="Proteomes" id="UP001596138"/>
    </source>
</evidence>
<comment type="caution">
    <text evidence="4">The sequence shown here is derived from an EMBL/GenBank/DDBJ whole genome shotgun (WGS) entry which is preliminary data.</text>
</comment>
<dbReference type="PANTHER" id="PTHR43877:SF2">
    <property type="entry name" value="AMINOALKYLPHOSPHONATE N-ACETYLTRANSFERASE-RELATED"/>
    <property type="match status" value="1"/>
</dbReference>
<feature type="domain" description="N-acetyltransferase" evidence="3">
    <location>
        <begin position="41"/>
        <end position="192"/>
    </location>
</feature>
<accession>A0ABW1T1T6</accession>